<evidence type="ECO:0000313" key="1">
    <source>
        <dbReference type="EMBL" id="KAG5600757.1"/>
    </source>
</evidence>
<name>A0A9J5YL87_SOLCO</name>
<organism evidence="1 2">
    <name type="scientific">Solanum commersonii</name>
    <name type="common">Commerson's wild potato</name>
    <name type="synonym">Commerson's nightshade</name>
    <dbReference type="NCBI Taxonomy" id="4109"/>
    <lineage>
        <taxon>Eukaryota</taxon>
        <taxon>Viridiplantae</taxon>
        <taxon>Streptophyta</taxon>
        <taxon>Embryophyta</taxon>
        <taxon>Tracheophyta</taxon>
        <taxon>Spermatophyta</taxon>
        <taxon>Magnoliopsida</taxon>
        <taxon>eudicotyledons</taxon>
        <taxon>Gunneridae</taxon>
        <taxon>Pentapetalae</taxon>
        <taxon>asterids</taxon>
        <taxon>lamiids</taxon>
        <taxon>Solanales</taxon>
        <taxon>Solanaceae</taxon>
        <taxon>Solanoideae</taxon>
        <taxon>Solaneae</taxon>
        <taxon>Solanum</taxon>
    </lineage>
</organism>
<keyword evidence="2" id="KW-1185">Reference proteome</keyword>
<comment type="caution">
    <text evidence="1">The sequence shown here is derived from an EMBL/GenBank/DDBJ whole genome shotgun (WGS) entry which is preliminary data.</text>
</comment>
<accession>A0A9J5YL87</accession>
<dbReference type="EMBL" id="JACXVP010000006">
    <property type="protein sequence ID" value="KAG5600757.1"/>
    <property type="molecule type" value="Genomic_DNA"/>
</dbReference>
<sequence>MDVFYDIPAPPNLGSQNGLYFVVLGFSWAPFGFTQSHSVICWLQSHSPHLQFQIYEVVWFSLKGSLGVTGKVSPSSGNKLL</sequence>
<protein>
    <submittedName>
        <fullName evidence="1">Uncharacterized protein</fullName>
    </submittedName>
</protein>
<gene>
    <name evidence="1" type="ORF">H5410_032127</name>
</gene>
<dbReference type="Proteomes" id="UP000824120">
    <property type="component" value="Chromosome 6"/>
</dbReference>
<evidence type="ECO:0000313" key="2">
    <source>
        <dbReference type="Proteomes" id="UP000824120"/>
    </source>
</evidence>
<dbReference type="AlphaFoldDB" id="A0A9J5YL87"/>
<reference evidence="1 2" key="1">
    <citation type="submission" date="2020-09" db="EMBL/GenBank/DDBJ databases">
        <title>De no assembly of potato wild relative species, Solanum commersonii.</title>
        <authorList>
            <person name="Cho K."/>
        </authorList>
    </citation>
    <scope>NUCLEOTIDE SEQUENCE [LARGE SCALE GENOMIC DNA]</scope>
    <source>
        <strain evidence="1">LZ3.2</strain>
        <tissue evidence="1">Leaf</tissue>
    </source>
</reference>
<proteinExistence type="predicted"/>